<name>A0A8X6JEG7_TRICU</name>
<dbReference type="Gene3D" id="2.60.40.10">
    <property type="entry name" value="Immunoglobulins"/>
    <property type="match status" value="1"/>
</dbReference>
<evidence type="ECO:0000256" key="1">
    <source>
        <dbReference type="SAM" id="MobiDB-lite"/>
    </source>
</evidence>
<feature type="region of interest" description="Disordered" evidence="1">
    <location>
        <begin position="1"/>
        <end position="25"/>
    </location>
</feature>
<proteinExistence type="predicted"/>
<feature type="domain" description="Immunoglobulin I-set" evidence="2">
    <location>
        <begin position="35"/>
        <end position="74"/>
    </location>
</feature>
<dbReference type="Pfam" id="PF07679">
    <property type="entry name" value="I-set"/>
    <property type="match status" value="1"/>
</dbReference>
<keyword evidence="4" id="KW-1185">Reference proteome</keyword>
<protein>
    <recommendedName>
        <fullName evidence="2">Immunoglobulin I-set domain-containing protein</fullName>
    </recommendedName>
</protein>
<organism evidence="3 4">
    <name type="scientific">Trichonephila clavata</name>
    <name type="common">Joro spider</name>
    <name type="synonym">Nephila clavata</name>
    <dbReference type="NCBI Taxonomy" id="2740835"/>
    <lineage>
        <taxon>Eukaryota</taxon>
        <taxon>Metazoa</taxon>
        <taxon>Ecdysozoa</taxon>
        <taxon>Arthropoda</taxon>
        <taxon>Chelicerata</taxon>
        <taxon>Arachnida</taxon>
        <taxon>Araneae</taxon>
        <taxon>Araneomorphae</taxon>
        <taxon>Entelegynae</taxon>
        <taxon>Araneoidea</taxon>
        <taxon>Nephilidae</taxon>
        <taxon>Trichonephila</taxon>
    </lineage>
</organism>
<gene>
    <name evidence="3" type="ORF">TNCT_120371</name>
</gene>
<dbReference type="AlphaFoldDB" id="A0A8X6JEG7"/>
<dbReference type="InterPro" id="IPR036179">
    <property type="entry name" value="Ig-like_dom_sf"/>
</dbReference>
<dbReference type="InterPro" id="IPR013783">
    <property type="entry name" value="Ig-like_fold"/>
</dbReference>
<dbReference type="EMBL" id="BMAO01029512">
    <property type="protein sequence ID" value="GFR32355.1"/>
    <property type="molecule type" value="Genomic_DNA"/>
</dbReference>
<dbReference type="OrthoDB" id="6429135at2759"/>
<comment type="caution">
    <text evidence="3">The sequence shown here is derived from an EMBL/GenBank/DDBJ whole genome shotgun (WGS) entry which is preliminary data.</text>
</comment>
<dbReference type="SUPFAM" id="SSF48726">
    <property type="entry name" value="Immunoglobulin"/>
    <property type="match status" value="1"/>
</dbReference>
<sequence>MEKNSYGGYLQRSREQVSYRDGPSQPADFRSVVSSSHMYVLENGSLVIRDVEKQDAGSYLCEASNGVGESLAEVVKLSVNVFYCTGCSLKLGFRESSNVTGS</sequence>
<dbReference type="Proteomes" id="UP000887116">
    <property type="component" value="Unassembled WGS sequence"/>
</dbReference>
<reference evidence="3" key="1">
    <citation type="submission" date="2020-07" db="EMBL/GenBank/DDBJ databases">
        <title>Multicomponent nature underlies the extraordinary mechanical properties of spider dragline silk.</title>
        <authorList>
            <person name="Kono N."/>
            <person name="Nakamura H."/>
            <person name="Mori M."/>
            <person name="Yoshida Y."/>
            <person name="Ohtoshi R."/>
            <person name="Malay A.D."/>
            <person name="Moran D.A.P."/>
            <person name="Tomita M."/>
            <person name="Numata K."/>
            <person name="Arakawa K."/>
        </authorList>
    </citation>
    <scope>NUCLEOTIDE SEQUENCE</scope>
</reference>
<evidence type="ECO:0000313" key="3">
    <source>
        <dbReference type="EMBL" id="GFR32355.1"/>
    </source>
</evidence>
<evidence type="ECO:0000313" key="4">
    <source>
        <dbReference type="Proteomes" id="UP000887116"/>
    </source>
</evidence>
<accession>A0A8X6JEG7</accession>
<dbReference type="InterPro" id="IPR013098">
    <property type="entry name" value="Ig_I-set"/>
</dbReference>
<evidence type="ECO:0000259" key="2">
    <source>
        <dbReference type="Pfam" id="PF07679"/>
    </source>
</evidence>